<keyword evidence="1" id="KW-0812">Transmembrane</keyword>
<protein>
    <submittedName>
        <fullName evidence="2">Uncharacterized protein</fullName>
    </submittedName>
</protein>
<feature type="transmembrane region" description="Helical" evidence="1">
    <location>
        <begin position="65"/>
        <end position="88"/>
    </location>
</feature>
<gene>
    <name evidence="2" type="ORF">IG617_20610</name>
</gene>
<dbReference type="Proteomes" id="UP000615687">
    <property type="component" value="Unassembled WGS sequence"/>
</dbReference>
<evidence type="ECO:0000313" key="3">
    <source>
        <dbReference type="Proteomes" id="UP000615687"/>
    </source>
</evidence>
<dbReference type="EMBL" id="JACYXJ010000007">
    <property type="protein sequence ID" value="MBD8878705.1"/>
    <property type="molecule type" value="Genomic_DNA"/>
</dbReference>
<proteinExistence type="predicted"/>
<keyword evidence="1" id="KW-1133">Transmembrane helix</keyword>
<name>A0ABR9CHH2_9HYPH</name>
<comment type="caution">
    <text evidence="2">The sequence shown here is derived from an EMBL/GenBank/DDBJ whole genome shotgun (WGS) entry which is preliminary data.</text>
</comment>
<evidence type="ECO:0000256" key="1">
    <source>
        <dbReference type="SAM" id="Phobius"/>
    </source>
</evidence>
<organism evidence="2 3">
    <name type="scientific">Roseibium polysiphoniae</name>
    <dbReference type="NCBI Taxonomy" id="2571221"/>
    <lineage>
        <taxon>Bacteria</taxon>
        <taxon>Pseudomonadati</taxon>
        <taxon>Pseudomonadota</taxon>
        <taxon>Alphaproteobacteria</taxon>
        <taxon>Hyphomicrobiales</taxon>
        <taxon>Stappiaceae</taxon>
        <taxon>Roseibium</taxon>
    </lineage>
</organism>
<accession>A0ABR9CHH2</accession>
<feature type="transmembrane region" description="Helical" evidence="1">
    <location>
        <begin position="21"/>
        <end position="45"/>
    </location>
</feature>
<evidence type="ECO:0000313" key="2">
    <source>
        <dbReference type="EMBL" id="MBD8878705.1"/>
    </source>
</evidence>
<keyword evidence="1" id="KW-0472">Membrane</keyword>
<reference evidence="2 3" key="1">
    <citation type="submission" date="2020-09" db="EMBL/GenBank/DDBJ databases">
        <title>The genome sequence of type strain Labrenzia polysiphoniae KACC 19711.</title>
        <authorList>
            <person name="Liu Y."/>
        </authorList>
    </citation>
    <scope>NUCLEOTIDE SEQUENCE [LARGE SCALE GENOMIC DNA]</scope>
    <source>
        <strain evidence="2 3">KACC 19711</strain>
    </source>
</reference>
<sequence>MILFVNQVHAIQMWIGDRVAMLLFLILAATLYGVIALFFLIFSTAELIDRGNSSNLRLLSAVVTSAVWPVTLIVMTAVVFGAQCAARLNFSTEPHKMRHVPAQEPNVIAMRRAD</sequence>
<keyword evidence="3" id="KW-1185">Reference proteome</keyword>